<feature type="transmembrane region" description="Helical" evidence="1">
    <location>
        <begin position="142"/>
        <end position="160"/>
    </location>
</feature>
<keyword evidence="3" id="KW-1185">Reference proteome</keyword>
<proteinExistence type="predicted"/>
<dbReference type="PANTHER" id="PTHR35531">
    <property type="entry name" value="INNER MEMBRANE PROTEIN YBCI-RELATED"/>
    <property type="match status" value="1"/>
</dbReference>
<keyword evidence="2" id="KW-0378">Hydrolase</keyword>
<dbReference type="Proteomes" id="UP001301728">
    <property type="component" value="Unassembled WGS sequence"/>
</dbReference>
<comment type="caution">
    <text evidence="2">The sequence shown here is derived from an EMBL/GenBank/DDBJ whole genome shotgun (WGS) entry which is preliminary data.</text>
</comment>
<organism evidence="2 3">
    <name type="scientific">Limnoraphis robusta CCNP1315</name>
    <dbReference type="NCBI Taxonomy" id="3110306"/>
    <lineage>
        <taxon>Bacteria</taxon>
        <taxon>Bacillati</taxon>
        <taxon>Cyanobacteriota</taxon>
        <taxon>Cyanophyceae</taxon>
        <taxon>Oscillatoriophycideae</taxon>
        <taxon>Oscillatoriales</taxon>
        <taxon>Sirenicapillariaceae</taxon>
        <taxon>Limnoraphis</taxon>
    </lineage>
</organism>
<dbReference type="EMBL" id="JAYGHT010000195">
    <property type="protein sequence ID" value="MEA5522912.1"/>
    <property type="molecule type" value="Genomic_DNA"/>
</dbReference>
<reference evidence="2 3" key="1">
    <citation type="submission" date="2023-12" db="EMBL/GenBank/DDBJ databases">
        <title>Baltic Sea Cyanobacteria.</title>
        <authorList>
            <person name="Delbaje E."/>
            <person name="Fewer D.P."/>
            <person name="Shishido T.K."/>
        </authorList>
    </citation>
    <scope>NUCLEOTIDE SEQUENCE [LARGE SCALE GENOMIC DNA]</scope>
    <source>
        <strain evidence="2 3">CCNP 1315</strain>
    </source>
</reference>
<keyword evidence="1" id="KW-0812">Transmembrane</keyword>
<dbReference type="GO" id="GO:0016787">
    <property type="term" value="F:hydrolase activity"/>
    <property type="evidence" value="ECO:0007669"/>
    <property type="project" value="UniProtKB-KW"/>
</dbReference>
<protein>
    <submittedName>
        <fullName evidence="2">Metal-dependent hydrolase</fullName>
    </submittedName>
</protein>
<feature type="transmembrane region" description="Helical" evidence="1">
    <location>
        <begin position="68"/>
        <end position="87"/>
    </location>
</feature>
<dbReference type="InterPro" id="IPR007404">
    <property type="entry name" value="YdjM-like"/>
</dbReference>
<keyword evidence="1" id="KW-1133">Transmembrane helix</keyword>
<keyword evidence="1" id="KW-0472">Membrane</keyword>
<dbReference type="Pfam" id="PF04307">
    <property type="entry name" value="YdjM"/>
    <property type="match status" value="1"/>
</dbReference>
<evidence type="ECO:0000313" key="3">
    <source>
        <dbReference type="Proteomes" id="UP001301728"/>
    </source>
</evidence>
<gene>
    <name evidence="2" type="ORF">VB854_28695</name>
</gene>
<accession>A0ABU5U7T0</accession>
<dbReference type="RefSeq" id="WP_323274467.1">
    <property type="nucleotide sequence ID" value="NZ_JAYGHT010000195.1"/>
</dbReference>
<dbReference type="PANTHER" id="PTHR35531:SF1">
    <property type="entry name" value="INNER MEMBRANE PROTEIN YBCI-RELATED"/>
    <property type="match status" value="1"/>
</dbReference>
<evidence type="ECO:0000256" key="1">
    <source>
        <dbReference type="SAM" id="Phobius"/>
    </source>
</evidence>
<sequence length="334" mass="36051">MMAITHAAIATAGTSLILGSANPLILALSITGSQLPDLDTSTSIIGQVLFPISSWIEDRFPHRSITHSFLATAFLAVLSFGICQYFGQPWKIALALPLGHLLSSFSDCFTKQGVQLFWPEKAWCISVSNPRRRLTTGGTGEYWVLTIAVALLIVSVNIANTGGIQGQVTRGFGLRDGAIATYNQNAATSEVWADVSGVFAIDRSSASGRYFVIDAVGNEFVLMSTDGKIYKTGQDILAEKITTTTGKPQTTQLLTLTFNDENPLKQLSTIPPGKLTFVSGQLTLDFPEDIPAEQTNVYQVSGSTIKFNYCSLNQVIQLLSEQYVIGSLSIKVIN</sequence>
<evidence type="ECO:0000313" key="2">
    <source>
        <dbReference type="EMBL" id="MEA5522912.1"/>
    </source>
</evidence>
<name>A0ABU5U7T0_9CYAN</name>